<dbReference type="FunFam" id="2.40.30.10:FF:000020">
    <property type="entry name" value="Translation elongation factor EF-1"/>
    <property type="match status" value="1"/>
</dbReference>
<proteinExistence type="inferred from homology"/>
<dbReference type="FunFam" id="3.40.50.300:FF:000204">
    <property type="entry name" value="Translation elongation factor Tu"/>
    <property type="match status" value="1"/>
</dbReference>
<feature type="region of interest" description="Disordered" evidence="9">
    <location>
        <begin position="1"/>
        <end position="58"/>
    </location>
</feature>
<feature type="region of interest" description="Disordered" evidence="9">
    <location>
        <begin position="74"/>
        <end position="103"/>
    </location>
</feature>
<dbReference type="InterPro" id="IPR000795">
    <property type="entry name" value="T_Tr_GTP-bd_dom"/>
</dbReference>
<dbReference type="InterPro" id="IPR009000">
    <property type="entry name" value="Transl_B-barrel_sf"/>
</dbReference>
<evidence type="ECO:0000256" key="1">
    <source>
        <dbReference type="ARBA" id="ARBA00004496"/>
    </source>
</evidence>
<keyword evidence="6" id="KW-0648">Protein biosynthesis</keyword>
<evidence type="ECO:0000259" key="10">
    <source>
        <dbReference type="PROSITE" id="PS51722"/>
    </source>
</evidence>
<keyword evidence="5" id="KW-0378">Hydrolase</keyword>
<dbReference type="SUPFAM" id="SSF50447">
    <property type="entry name" value="Translation proteins"/>
    <property type="match status" value="1"/>
</dbReference>
<gene>
    <name evidence="11" type="ORF">NDN08_003093</name>
</gene>
<sequence length="552" mass="60513">MDPDAPVFVPRFGAPAPAEVPDEKVEPEGEAGEEVTESWEDSAAGADSSEARVSADNVNGDIGIVDNAAEEVKKVSIEEQSSEPTAEPAAGPAEDVEETVGEEQEGEIIANFEGSGDGKRHVNIVFIGHVDAGKSTISGHILYLTGGVDERTMEKFEREAKARNRESWKYAWALDTTEQERNKGKTEECGRATFVTESKKFTILDAPGHKNFVPHMIGGASQADVALLVISARKGEFETGFERGGQTREHAMLAKTSGVRSLIVLINKMDDPTILLADGKWSKERYDECREKLLPYLKQVGWRPSDLTWLPISGISGENLRLKVTPEICPWFKGEPLLDALENLKPPERLMKAPVRFPIFEKYKEMGTVVMGKLESGVITVNQRLVVMPSRGPIMIEAIQLETGDDLKRAEPGDNLRLRLKGIEEEDVRIGSVICSEDHAIPGSNRFDVRLMILEHKSIITAGYSAVMHVNAAVVECSIEKLLAVLDKKTGEIATKNPRFAKPGMTVIARISTAQGVCIEPFKEFAQLGRFMIRDEGATIGVGVVLKIRDTP</sequence>
<evidence type="ECO:0000256" key="6">
    <source>
        <dbReference type="ARBA" id="ARBA00022917"/>
    </source>
</evidence>
<evidence type="ECO:0000256" key="2">
    <source>
        <dbReference type="ARBA" id="ARBA00007249"/>
    </source>
</evidence>
<dbReference type="GO" id="GO:0005737">
    <property type="term" value="C:cytoplasm"/>
    <property type="evidence" value="ECO:0007669"/>
    <property type="project" value="UniProtKB-SubCell"/>
</dbReference>
<keyword evidence="4" id="KW-0547">Nucleotide-binding</keyword>
<dbReference type="InterPro" id="IPR054696">
    <property type="entry name" value="GTP-eEF1A_C"/>
</dbReference>
<dbReference type="AlphaFoldDB" id="A0AAV8UVJ0"/>
<evidence type="ECO:0000256" key="4">
    <source>
        <dbReference type="ARBA" id="ARBA00022741"/>
    </source>
</evidence>
<dbReference type="SUPFAM" id="SSF52540">
    <property type="entry name" value="P-loop containing nucleoside triphosphate hydrolases"/>
    <property type="match status" value="1"/>
</dbReference>
<comment type="caution">
    <text evidence="11">The sequence shown here is derived from an EMBL/GenBank/DDBJ whole genome shotgun (WGS) entry which is preliminary data.</text>
</comment>
<comment type="similarity">
    <text evidence="2">Belongs to the TRAFAC class translation factor GTPase superfamily. Classic translation factor GTPase family. EF-Tu/EF-1A subfamily.</text>
</comment>
<organism evidence="11 12">
    <name type="scientific">Rhodosorus marinus</name>
    <dbReference type="NCBI Taxonomy" id="101924"/>
    <lineage>
        <taxon>Eukaryota</taxon>
        <taxon>Rhodophyta</taxon>
        <taxon>Stylonematophyceae</taxon>
        <taxon>Stylonematales</taxon>
        <taxon>Stylonemataceae</taxon>
        <taxon>Rhodosorus</taxon>
    </lineage>
</organism>
<keyword evidence="7" id="KW-0342">GTP-binding</keyword>
<dbReference type="InterPro" id="IPR009001">
    <property type="entry name" value="Transl_elong_EF1A/Init_IF2_C"/>
</dbReference>
<dbReference type="SUPFAM" id="SSF50465">
    <property type="entry name" value="EF-Tu/eEF-1alpha/eIF2-gamma C-terminal domain"/>
    <property type="match status" value="1"/>
</dbReference>
<dbReference type="InterPro" id="IPR050100">
    <property type="entry name" value="TRAFAC_GTPase_members"/>
</dbReference>
<name>A0AAV8UVJ0_9RHOD</name>
<dbReference type="EMBL" id="JAMWBK010000003">
    <property type="protein sequence ID" value="KAJ8906600.1"/>
    <property type="molecule type" value="Genomic_DNA"/>
</dbReference>
<reference evidence="11 12" key="1">
    <citation type="journal article" date="2023" name="Nat. Commun.">
        <title>Origin of minicircular mitochondrial genomes in red algae.</title>
        <authorList>
            <person name="Lee Y."/>
            <person name="Cho C.H."/>
            <person name="Lee Y.M."/>
            <person name="Park S.I."/>
            <person name="Yang J.H."/>
            <person name="West J.A."/>
            <person name="Bhattacharya D."/>
            <person name="Yoon H.S."/>
        </authorList>
    </citation>
    <scope>NUCLEOTIDE SEQUENCE [LARGE SCALE GENOMIC DNA]</scope>
    <source>
        <strain evidence="11 12">CCMP1338</strain>
        <tissue evidence="11">Whole cell</tissue>
    </source>
</reference>
<dbReference type="Pfam" id="PF00009">
    <property type="entry name" value="GTP_EFTU"/>
    <property type="match status" value="1"/>
</dbReference>
<evidence type="ECO:0000256" key="9">
    <source>
        <dbReference type="SAM" id="MobiDB-lite"/>
    </source>
</evidence>
<dbReference type="PANTHER" id="PTHR23115">
    <property type="entry name" value="TRANSLATION FACTOR"/>
    <property type="match status" value="1"/>
</dbReference>
<dbReference type="GO" id="GO:0003924">
    <property type="term" value="F:GTPase activity"/>
    <property type="evidence" value="ECO:0007669"/>
    <property type="project" value="InterPro"/>
</dbReference>
<evidence type="ECO:0000256" key="7">
    <source>
        <dbReference type="ARBA" id="ARBA00023134"/>
    </source>
</evidence>
<comment type="subcellular location">
    <subcellularLocation>
        <location evidence="1">Cytoplasm</location>
    </subcellularLocation>
</comment>
<protein>
    <recommendedName>
        <fullName evidence="10">Tr-type G domain-containing protein</fullName>
    </recommendedName>
</protein>
<feature type="compositionally biased region" description="Acidic residues" evidence="9">
    <location>
        <begin position="94"/>
        <end position="103"/>
    </location>
</feature>
<dbReference type="GO" id="GO:0006412">
    <property type="term" value="P:translation"/>
    <property type="evidence" value="ECO:0007669"/>
    <property type="project" value="UniProtKB-KW"/>
</dbReference>
<keyword evidence="3" id="KW-0963">Cytoplasm</keyword>
<dbReference type="Gene3D" id="2.40.30.10">
    <property type="entry name" value="Translation factors"/>
    <property type="match status" value="2"/>
</dbReference>
<dbReference type="Pfam" id="PF03144">
    <property type="entry name" value="GTP_EFTU_D2"/>
    <property type="match status" value="1"/>
</dbReference>
<dbReference type="Proteomes" id="UP001157974">
    <property type="component" value="Unassembled WGS sequence"/>
</dbReference>
<dbReference type="CDD" id="cd01883">
    <property type="entry name" value="EF1_alpha"/>
    <property type="match status" value="1"/>
</dbReference>
<dbReference type="InterPro" id="IPR027417">
    <property type="entry name" value="P-loop_NTPase"/>
</dbReference>
<accession>A0AAV8UVJ0</accession>
<feature type="compositionally biased region" description="Low complexity" evidence="9">
    <location>
        <begin position="83"/>
        <end position="93"/>
    </location>
</feature>
<evidence type="ECO:0000313" key="12">
    <source>
        <dbReference type="Proteomes" id="UP001157974"/>
    </source>
</evidence>
<feature type="compositionally biased region" description="Acidic residues" evidence="9">
    <location>
        <begin position="28"/>
        <end position="40"/>
    </location>
</feature>
<dbReference type="CDD" id="cd04089">
    <property type="entry name" value="eRF3_II"/>
    <property type="match status" value="1"/>
</dbReference>
<evidence type="ECO:0000256" key="3">
    <source>
        <dbReference type="ARBA" id="ARBA00022490"/>
    </source>
</evidence>
<keyword evidence="12" id="KW-1185">Reference proteome</keyword>
<dbReference type="PRINTS" id="PR00315">
    <property type="entry name" value="ELONGATNFCT"/>
</dbReference>
<dbReference type="CDD" id="cd03704">
    <property type="entry name" value="eRF3_C_III"/>
    <property type="match status" value="1"/>
</dbReference>
<dbReference type="Pfam" id="PF22594">
    <property type="entry name" value="GTP-eEF1A_C"/>
    <property type="match status" value="1"/>
</dbReference>
<dbReference type="InterPro" id="IPR004161">
    <property type="entry name" value="EFTu-like_2"/>
</dbReference>
<comment type="catalytic activity">
    <reaction evidence="8">
        <text>GTP + H2O = GDP + phosphate + H(+)</text>
        <dbReference type="Rhea" id="RHEA:19669"/>
        <dbReference type="ChEBI" id="CHEBI:15377"/>
        <dbReference type="ChEBI" id="CHEBI:15378"/>
        <dbReference type="ChEBI" id="CHEBI:37565"/>
        <dbReference type="ChEBI" id="CHEBI:43474"/>
        <dbReference type="ChEBI" id="CHEBI:58189"/>
    </reaction>
    <physiologicalReaction direction="left-to-right" evidence="8">
        <dbReference type="Rhea" id="RHEA:19670"/>
    </physiologicalReaction>
</comment>
<evidence type="ECO:0000256" key="5">
    <source>
        <dbReference type="ARBA" id="ARBA00022801"/>
    </source>
</evidence>
<evidence type="ECO:0000256" key="8">
    <source>
        <dbReference type="ARBA" id="ARBA00049117"/>
    </source>
</evidence>
<dbReference type="GO" id="GO:0005525">
    <property type="term" value="F:GTP binding"/>
    <property type="evidence" value="ECO:0007669"/>
    <property type="project" value="UniProtKB-KW"/>
</dbReference>
<dbReference type="Gene3D" id="3.40.50.300">
    <property type="entry name" value="P-loop containing nucleotide triphosphate hydrolases"/>
    <property type="match status" value="1"/>
</dbReference>
<evidence type="ECO:0000313" key="11">
    <source>
        <dbReference type="EMBL" id="KAJ8906600.1"/>
    </source>
</evidence>
<feature type="domain" description="Tr-type G" evidence="10">
    <location>
        <begin position="119"/>
        <end position="351"/>
    </location>
</feature>
<dbReference type="PROSITE" id="PS51722">
    <property type="entry name" value="G_TR_2"/>
    <property type="match status" value="1"/>
</dbReference>